<accession>A0A5R8QFJ8</accession>
<feature type="transmembrane region" description="Helical" evidence="7">
    <location>
        <begin position="164"/>
        <end position="187"/>
    </location>
</feature>
<feature type="transmembrane region" description="Helical" evidence="7">
    <location>
        <begin position="7"/>
        <end position="36"/>
    </location>
</feature>
<evidence type="ECO:0000313" key="9">
    <source>
        <dbReference type="EMBL" id="TLG75439.1"/>
    </source>
</evidence>
<evidence type="ECO:0000259" key="8">
    <source>
        <dbReference type="PROSITE" id="PS50928"/>
    </source>
</evidence>
<dbReference type="EMBL" id="VBWP01000003">
    <property type="protein sequence ID" value="TLG75439.1"/>
    <property type="molecule type" value="Genomic_DNA"/>
</dbReference>
<gene>
    <name evidence="9" type="ORF">FEZ08_05160</name>
</gene>
<dbReference type="FunCoup" id="A0A5R8QFJ8">
    <property type="interactions" value="55"/>
</dbReference>
<feature type="transmembrane region" description="Helical" evidence="7">
    <location>
        <begin position="208"/>
        <end position="230"/>
    </location>
</feature>
<comment type="subcellular location">
    <subcellularLocation>
        <location evidence="1 7">Cell membrane</location>
        <topology evidence="1 7">Multi-pass membrane protein</topology>
    </subcellularLocation>
</comment>
<sequence length="298" mass="32955">MKKKKNISFWLFLAPALISFALIVIVPLIIGIYYSFTDWNGIGVPNFIGITNYAKALGDEDILAALLGTSATPGFWSAFFFTVKFTVVSVIVLNALGLGLALLVTQKMKTSSFLRTIFFMPNLIGGLILGFIWQFIFINIFSAIGSATGLTFFNSWLTDQHTGFWAMVILFSWQMAGYLMIIYIAALQNVPEDIIEAAKVDGASSVKRFRYIVVPMIMPAFTVSLFLALANSFKMFDQNLALTNGQAGTEMLALNIYKTAFTFNNFGQAQAKAVIFFILVAIITLIQVSLTKDKEVEV</sequence>
<keyword evidence="2 7" id="KW-0813">Transport</keyword>
<dbReference type="Gene3D" id="1.10.3720.10">
    <property type="entry name" value="MetI-like"/>
    <property type="match status" value="1"/>
</dbReference>
<dbReference type="GO" id="GO:0005886">
    <property type="term" value="C:plasma membrane"/>
    <property type="evidence" value="ECO:0007669"/>
    <property type="project" value="UniProtKB-SubCell"/>
</dbReference>
<dbReference type="InterPro" id="IPR051393">
    <property type="entry name" value="ABC_transporter_permease"/>
</dbReference>
<dbReference type="InterPro" id="IPR000515">
    <property type="entry name" value="MetI-like"/>
</dbReference>
<dbReference type="InParanoid" id="A0A5R8QFJ8"/>
<dbReference type="CDD" id="cd06261">
    <property type="entry name" value="TM_PBP2"/>
    <property type="match status" value="1"/>
</dbReference>
<reference evidence="9 10" key="1">
    <citation type="submission" date="2019-05" db="EMBL/GenBank/DDBJ databases">
        <title>Culicoidintestinum kansasii gen. nov., sp. nov. from the gastrointestinal tract of the biting midge, Culicoides sonorensis.</title>
        <authorList>
            <person name="Neupane S."/>
            <person name="Ghosh A."/>
            <person name="Gunther S."/>
            <person name="Martin K."/>
            <person name="Zurek L."/>
        </authorList>
    </citation>
    <scope>NUCLEOTIDE SEQUENCE [LARGE SCALE GENOMIC DNA]</scope>
    <source>
        <strain evidence="9 10">CS-1</strain>
    </source>
</reference>
<protein>
    <submittedName>
        <fullName evidence="9">Sugar ABC transporter permease</fullName>
    </submittedName>
</protein>
<evidence type="ECO:0000256" key="7">
    <source>
        <dbReference type="RuleBase" id="RU363032"/>
    </source>
</evidence>
<evidence type="ECO:0000256" key="1">
    <source>
        <dbReference type="ARBA" id="ARBA00004651"/>
    </source>
</evidence>
<keyword evidence="6 7" id="KW-0472">Membrane</keyword>
<dbReference type="RefSeq" id="WP_138190646.1">
    <property type="nucleotide sequence ID" value="NZ_VBWP01000003.1"/>
</dbReference>
<keyword evidence="5 7" id="KW-1133">Transmembrane helix</keyword>
<dbReference type="AlphaFoldDB" id="A0A5R8QFJ8"/>
<dbReference type="InterPro" id="IPR035906">
    <property type="entry name" value="MetI-like_sf"/>
</dbReference>
<comment type="caution">
    <text evidence="9">The sequence shown here is derived from an EMBL/GenBank/DDBJ whole genome shotgun (WGS) entry which is preliminary data.</text>
</comment>
<dbReference type="Proteomes" id="UP000306912">
    <property type="component" value="Unassembled WGS sequence"/>
</dbReference>
<name>A0A5R8QFJ8_9FIRM</name>
<evidence type="ECO:0000256" key="3">
    <source>
        <dbReference type="ARBA" id="ARBA00022475"/>
    </source>
</evidence>
<dbReference type="PANTHER" id="PTHR30193:SF41">
    <property type="entry name" value="DIACETYLCHITOBIOSE UPTAKE SYSTEM PERMEASE PROTEIN NGCF"/>
    <property type="match status" value="1"/>
</dbReference>
<dbReference type="Pfam" id="PF00528">
    <property type="entry name" value="BPD_transp_1"/>
    <property type="match status" value="1"/>
</dbReference>
<feature type="transmembrane region" description="Helical" evidence="7">
    <location>
        <begin position="273"/>
        <end position="290"/>
    </location>
</feature>
<dbReference type="GO" id="GO:0055085">
    <property type="term" value="P:transmembrane transport"/>
    <property type="evidence" value="ECO:0007669"/>
    <property type="project" value="InterPro"/>
</dbReference>
<keyword evidence="4 7" id="KW-0812">Transmembrane</keyword>
<evidence type="ECO:0000256" key="6">
    <source>
        <dbReference type="ARBA" id="ARBA00023136"/>
    </source>
</evidence>
<evidence type="ECO:0000313" key="10">
    <source>
        <dbReference type="Proteomes" id="UP000306912"/>
    </source>
</evidence>
<feature type="transmembrane region" description="Helical" evidence="7">
    <location>
        <begin position="75"/>
        <end position="105"/>
    </location>
</feature>
<organism evidence="9 10">
    <name type="scientific">Culicoidibacter larvae</name>
    <dbReference type="NCBI Taxonomy" id="2579976"/>
    <lineage>
        <taxon>Bacteria</taxon>
        <taxon>Bacillati</taxon>
        <taxon>Bacillota</taxon>
        <taxon>Culicoidibacteria</taxon>
        <taxon>Culicoidibacterales</taxon>
        <taxon>Culicoidibacteraceae</taxon>
        <taxon>Culicoidibacter</taxon>
    </lineage>
</organism>
<proteinExistence type="inferred from homology"/>
<dbReference type="SUPFAM" id="SSF161098">
    <property type="entry name" value="MetI-like"/>
    <property type="match status" value="1"/>
</dbReference>
<keyword evidence="3" id="KW-1003">Cell membrane</keyword>
<feature type="domain" description="ABC transmembrane type-1" evidence="8">
    <location>
        <begin position="79"/>
        <end position="287"/>
    </location>
</feature>
<dbReference type="OrthoDB" id="9786413at2"/>
<evidence type="ECO:0000256" key="4">
    <source>
        <dbReference type="ARBA" id="ARBA00022692"/>
    </source>
</evidence>
<keyword evidence="10" id="KW-1185">Reference proteome</keyword>
<evidence type="ECO:0000256" key="2">
    <source>
        <dbReference type="ARBA" id="ARBA00022448"/>
    </source>
</evidence>
<dbReference type="PANTHER" id="PTHR30193">
    <property type="entry name" value="ABC TRANSPORTER PERMEASE PROTEIN"/>
    <property type="match status" value="1"/>
</dbReference>
<feature type="transmembrane region" description="Helical" evidence="7">
    <location>
        <begin position="117"/>
        <end position="144"/>
    </location>
</feature>
<comment type="similarity">
    <text evidence="7">Belongs to the binding-protein-dependent transport system permease family.</text>
</comment>
<dbReference type="PROSITE" id="PS50928">
    <property type="entry name" value="ABC_TM1"/>
    <property type="match status" value="1"/>
</dbReference>
<evidence type="ECO:0000256" key="5">
    <source>
        <dbReference type="ARBA" id="ARBA00022989"/>
    </source>
</evidence>